<feature type="domain" description="Cyclic nucleotide-binding" evidence="2">
    <location>
        <begin position="293"/>
        <end position="394"/>
    </location>
</feature>
<dbReference type="PANTHER" id="PTHR23011:SF32">
    <property type="entry name" value="CYCLIC NUCLEOTIDE-BINDING DOMAIN-CONTAINING PROTEIN 1"/>
    <property type="match status" value="1"/>
</dbReference>
<evidence type="ECO:0000313" key="5">
    <source>
        <dbReference type="Proteomes" id="UP000663860"/>
    </source>
</evidence>
<feature type="compositionally biased region" description="Polar residues" evidence="1">
    <location>
        <begin position="87"/>
        <end position="96"/>
    </location>
</feature>
<name>A0A814D3M6_9BILA</name>
<dbReference type="Proteomes" id="UP000663868">
    <property type="component" value="Unassembled WGS sequence"/>
</dbReference>
<reference evidence="3" key="1">
    <citation type="submission" date="2021-02" db="EMBL/GenBank/DDBJ databases">
        <authorList>
            <person name="Nowell W R."/>
        </authorList>
    </citation>
    <scope>NUCLEOTIDE SEQUENCE</scope>
</reference>
<proteinExistence type="predicted"/>
<feature type="compositionally biased region" description="Polar residues" evidence="1">
    <location>
        <begin position="106"/>
        <end position="117"/>
    </location>
</feature>
<dbReference type="EMBL" id="CAJNOE010000126">
    <property type="protein sequence ID" value="CAF0948913.1"/>
    <property type="molecule type" value="Genomic_DNA"/>
</dbReference>
<dbReference type="AlphaFoldDB" id="A0A814D3M6"/>
<dbReference type="Proteomes" id="UP000663860">
    <property type="component" value="Unassembled WGS sequence"/>
</dbReference>
<organism evidence="3 5">
    <name type="scientific">Adineta steineri</name>
    <dbReference type="NCBI Taxonomy" id="433720"/>
    <lineage>
        <taxon>Eukaryota</taxon>
        <taxon>Metazoa</taxon>
        <taxon>Spiralia</taxon>
        <taxon>Gnathifera</taxon>
        <taxon>Rotifera</taxon>
        <taxon>Eurotatoria</taxon>
        <taxon>Bdelloidea</taxon>
        <taxon>Adinetida</taxon>
        <taxon>Adinetidae</taxon>
        <taxon>Adineta</taxon>
    </lineage>
</organism>
<dbReference type="CDD" id="cd00038">
    <property type="entry name" value="CAP_ED"/>
    <property type="match status" value="1"/>
</dbReference>
<dbReference type="InterPro" id="IPR000595">
    <property type="entry name" value="cNMP-bd_dom"/>
</dbReference>
<accession>A0A814D3M6</accession>
<dbReference type="PANTHER" id="PTHR23011">
    <property type="entry name" value="CYCLIC NUCLEOTIDE-BINDING DOMAIN CONTAINING PROTEIN"/>
    <property type="match status" value="1"/>
</dbReference>
<dbReference type="Gene3D" id="2.60.120.10">
    <property type="entry name" value="Jelly Rolls"/>
    <property type="match status" value="2"/>
</dbReference>
<dbReference type="SUPFAM" id="SSF51206">
    <property type="entry name" value="cAMP-binding domain-like"/>
    <property type="match status" value="1"/>
</dbReference>
<feature type="region of interest" description="Disordered" evidence="1">
    <location>
        <begin position="81"/>
        <end position="124"/>
    </location>
</feature>
<evidence type="ECO:0000256" key="1">
    <source>
        <dbReference type="SAM" id="MobiDB-lite"/>
    </source>
</evidence>
<evidence type="ECO:0000259" key="2">
    <source>
        <dbReference type="PROSITE" id="PS50042"/>
    </source>
</evidence>
<protein>
    <recommendedName>
        <fullName evidence="2">Cyclic nucleotide-binding domain-containing protein</fullName>
    </recommendedName>
</protein>
<dbReference type="PROSITE" id="PS50042">
    <property type="entry name" value="CNMP_BINDING_3"/>
    <property type="match status" value="1"/>
</dbReference>
<dbReference type="EMBL" id="CAJOBB010002701">
    <property type="protein sequence ID" value="CAF3991595.1"/>
    <property type="molecule type" value="Genomic_DNA"/>
</dbReference>
<dbReference type="InterPro" id="IPR014710">
    <property type="entry name" value="RmlC-like_jellyroll"/>
</dbReference>
<evidence type="ECO:0000313" key="3">
    <source>
        <dbReference type="EMBL" id="CAF0948913.1"/>
    </source>
</evidence>
<sequence>MLIVSPVISSSSPSEKKKNELFPQCARTKEVAYPFSNIKTSQSIVDYEELKRLQRLSTDPIDKVETHDMFMKHYSSVIKPAPKRNWPSRNKSNGTTKMIEAPPSQPVENQSISTPLVTKSGGRNRKEITPMQRDIQTLRRLLRKIHIQRTNAENDEIFQIMSQFPEFMALDQRPEILREAIELAHLDLCEENQQPVLPSNGYFFILKGGVTSPLTTSELPPLSSHIPPEPLTVGQSFGSLKPAEGRSKATWLITTDENSEFLKINKDQFLTIKTKFEQAEYQEKCSLVCSCGEYKAWSKQIIDELLHLIEWIDYPQNTIIASEGFRCPFIGYLKIGECHVLRKVDVVKLEQNGTKSRQLRQVVMGKITAPDSFGEISVISQEAMTCTIVTSTYCWLGIIRPEKILELPDVTRKLMLQTTQRTFGHLTQDDIRREYVSQETRKEWTDFKNDIVHRVISKKKHRRAHNE</sequence>
<feature type="compositionally biased region" description="Low complexity" evidence="1">
    <location>
        <begin position="1"/>
        <end position="13"/>
    </location>
</feature>
<gene>
    <name evidence="3" type="ORF">IZO911_LOCUS14880</name>
    <name evidence="4" type="ORF">KXQ929_LOCUS27939</name>
</gene>
<dbReference type="InterPro" id="IPR018490">
    <property type="entry name" value="cNMP-bd_dom_sf"/>
</dbReference>
<feature type="region of interest" description="Disordered" evidence="1">
    <location>
        <begin position="1"/>
        <end position="20"/>
    </location>
</feature>
<comment type="caution">
    <text evidence="3">The sequence shown here is derived from an EMBL/GenBank/DDBJ whole genome shotgun (WGS) entry which is preliminary data.</text>
</comment>
<evidence type="ECO:0000313" key="4">
    <source>
        <dbReference type="EMBL" id="CAF3991595.1"/>
    </source>
</evidence>